<feature type="region of interest" description="Disordered" evidence="2">
    <location>
        <begin position="179"/>
        <end position="226"/>
    </location>
</feature>
<evidence type="ECO:0000313" key="5">
    <source>
        <dbReference type="Proteomes" id="UP000663760"/>
    </source>
</evidence>
<organism evidence="4 5">
    <name type="scientific">Spirodela intermedia</name>
    <name type="common">Intermediate duckweed</name>
    <dbReference type="NCBI Taxonomy" id="51605"/>
    <lineage>
        <taxon>Eukaryota</taxon>
        <taxon>Viridiplantae</taxon>
        <taxon>Streptophyta</taxon>
        <taxon>Embryophyta</taxon>
        <taxon>Tracheophyta</taxon>
        <taxon>Spermatophyta</taxon>
        <taxon>Magnoliopsida</taxon>
        <taxon>Liliopsida</taxon>
        <taxon>Araceae</taxon>
        <taxon>Lemnoideae</taxon>
        <taxon>Spirodela</taxon>
    </lineage>
</organism>
<dbReference type="SUPFAM" id="SSF103111">
    <property type="entry name" value="Activator of Hsp90 ATPase, Aha1"/>
    <property type="match status" value="1"/>
</dbReference>
<dbReference type="InterPro" id="IPR015310">
    <property type="entry name" value="AHSA1-like_N"/>
</dbReference>
<dbReference type="Pfam" id="PF08327">
    <property type="entry name" value="AHSA1"/>
    <property type="match status" value="1"/>
</dbReference>
<sequence>MAKFGEGDKRWIVADRADGTNVHNWHWAERDCLEWSRGQLSGLLAGLTIFNGEGGLVIRTQNLEKLEGEAYVNIRKGKVIPGYELSLSLSWEGEAISDSAAAAAGGGAASPPLLKVQGSVEVPYLADENADEDPEVRVTVRGGDNGPLERRIKEAFLAKGKPVVLEKIRAFVQSLAKGGPAKEELEAKKPKPSAAQQPAAAPASAPEKKDPAAAPEAKKKPPKDKEGFRTISLTEKFYCRASNIYEILMDENRWKGFTQSNARISKEIGGPFSLFDGSITGVNEDLQEGKLIVQKWRFGSWADGVHSTVRMTLDEPETGVTIVKLTQTNVPVEDRYGNATVVENTERGWRELIFHKIRAVFGFGV</sequence>
<accession>A0A7I8KT62</accession>
<evidence type="ECO:0000256" key="2">
    <source>
        <dbReference type="SAM" id="MobiDB-lite"/>
    </source>
</evidence>
<dbReference type="PANTHER" id="PTHR13009:SF8">
    <property type="entry name" value="AHA1 DOMAIN-CONTAINING PROTEIN"/>
    <property type="match status" value="1"/>
</dbReference>
<dbReference type="CDD" id="cd08892">
    <property type="entry name" value="SRPBCC_Aha1"/>
    <property type="match status" value="1"/>
</dbReference>
<reference evidence="4" key="1">
    <citation type="submission" date="2020-02" db="EMBL/GenBank/DDBJ databases">
        <authorList>
            <person name="Scholz U."/>
            <person name="Mascher M."/>
            <person name="Fiebig A."/>
        </authorList>
    </citation>
    <scope>NUCLEOTIDE SEQUENCE</scope>
</reference>
<comment type="similarity">
    <text evidence="1">Belongs to the AHA1 family.</text>
</comment>
<dbReference type="Proteomes" id="UP000663760">
    <property type="component" value="Chromosome 8"/>
</dbReference>
<dbReference type="Pfam" id="PF09229">
    <property type="entry name" value="Aha1_N"/>
    <property type="match status" value="1"/>
</dbReference>
<dbReference type="PANTHER" id="PTHR13009">
    <property type="entry name" value="HEAT SHOCK PROTEIN 90 HSP90 CO-CHAPERONE AHA-1"/>
    <property type="match status" value="1"/>
</dbReference>
<feature type="compositionally biased region" description="Basic and acidic residues" evidence="2">
    <location>
        <begin position="206"/>
        <end position="226"/>
    </location>
</feature>
<dbReference type="SUPFAM" id="SSF55961">
    <property type="entry name" value="Bet v1-like"/>
    <property type="match status" value="1"/>
</dbReference>
<dbReference type="SMART" id="SM01000">
    <property type="entry name" value="Aha1_N"/>
    <property type="match status" value="1"/>
</dbReference>
<evidence type="ECO:0000256" key="1">
    <source>
        <dbReference type="ARBA" id="ARBA00006817"/>
    </source>
</evidence>
<gene>
    <name evidence="4" type="ORF">SI8410_08011479</name>
</gene>
<dbReference type="EMBL" id="LR746271">
    <property type="protein sequence ID" value="CAA7400801.1"/>
    <property type="molecule type" value="Genomic_DNA"/>
</dbReference>
<name>A0A7I8KT62_SPIIN</name>
<evidence type="ECO:0000313" key="4">
    <source>
        <dbReference type="EMBL" id="CAA7400801.1"/>
    </source>
</evidence>
<dbReference type="InterPro" id="IPR013538">
    <property type="entry name" value="ASHA1/2-like_C"/>
</dbReference>
<dbReference type="GO" id="GO:0005829">
    <property type="term" value="C:cytosol"/>
    <property type="evidence" value="ECO:0007669"/>
    <property type="project" value="TreeGrafter"/>
</dbReference>
<feature type="compositionally biased region" description="Basic and acidic residues" evidence="2">
    <location>
        <begin position="180"/>
        <end position="189"/>
    </location>
</feature>
<protein>
    <recommendedName>
        <fullName evidence="3">Activator of Hsp90 ATPase AHSA1-like N-terminal domain-containing protein</fullName>
    </recommendedName>
</protein>
<dbReference type="AlphaFoldDB" id="A0A7I8KT62"/>
<proteinExistence type="inferred from homology"/>
<dbReference type="GO" id="GO:0006457">
    <property type="term" value="P:protein folding"/>
    <property type="evidence" value="ECO:0007669"/>
    <property type="project" value="TreeGrafter"/>
</dbReference>
<dbReference type="GO" id="GO:0051087">
    <property type="term" value="F:protein-folding chaperone binding"/>
    <property type="evidence" value="ECO:0007669"/>
    <property type="project" value="InterPro"/>
</dbReference>
<keyword evidence="5" id="KW-1185">Reference proteome</keyword>
<dbReference type="InterPro" id="IPR023393">
    <property type="entry name" value="START-like_dom_sf"/>
</dbReference>
<dbReference type="InterPro" id="IPR036338">
    <property type="entry name" value="Aha1"/>
</dbReference>
<feature type="compositionally biased region" description="Low complexity" evidence="2">
    <location>
        <begin position="192"/>
        <end position="205"/>
    </location>
</feature>
<dbReference type="GO" id="GO:0001671">
    <property type="term" value="F:ATPase activator activity"/>
    <property type="evidence" value="ECO:0007669"/>
    <property type="project" value="InterPro"/>
</dbReference>
<dbReference type="Gene3D" id="3.30.530.20">
    <property type="match status" value="1"/>
</dbReference>
<dbReference type="OrthoDB" id="567237at2759"/>
<dbReference type="Gene3D" id="3.15.10.20">
    <property type="entry name" value="Activator of Hsp90 ATPase Aha1, N-terminal domain"/>
    <property type="match status" value="1"/>
</dbReference>
<evidence type="ECO:0000259" key="3">
    <source>
        <dbReference type="SMART" id="SM01000"/>
    </source>
</evidence>
<feature type="domain" description="Activator of Hsp90 ATPase AHSA1-like N-terminal" evidence="3">
    <location>
        <begin position="29"/>
        <end position="177"/>
    </location>
</feature>